<dbReference type="AlphaFoldDB" id="A0A6A5QJ28"/>
<keyword evidence="3" id="KW-1185">Reference proteome</keyword>
<accession>A0A6A5QJ28</accession>
<name>A0A6A5QJ28_AMPQU</name>
<gene>
    <name evidence="2" type="ORF">BDU57DRAFT_531268</name>
</gene>
<evidence type="ECO:0000313" key="3">
    <source>
        <dbReference type="Proteomes" id="UP000800096"/>
    </source>
</evidence>
<feature type="region of interest" description="Disordered" evidence="1">
    <location>
        <begin position="80"/>
        <end position="117"/>
    </location>
</feature>
<sequence length="132" mass="14366">MPGVGATAELCGKLMDAQHNSSSTDRILKGSPSHLPTVLSSSPSERPERDKANTSNKVDQDHSAYTLDWYTEIEPGADAVNLEPHQSSKTRRANVDDSAMLRPATPTEFASSGRDGPMATLIRQHRKLLVRV</sequence>
<evidence type="ECO:0000256" key="1">
    <source>
        <dbReference type="SAM" id="MobiDB-lite"/>
    </source>
</evidence>
<evidence type="ECO:0000313" key="2">
    <source>
        <dbReference type="EMBL" id="KAF1914860.1"/>
    </source>
</evidence>
<organism evidence="2 3">
    <name type="scientific">Ampelomyces quisqualis</name>
    <name type="common">Powdery mildew agent</name>
    <dbReference type="NCBI Taxonomy" id="50730"/>
    <lineage>
        <taxon>Eukaryota</taxon>
        <taxon>Fungi</taxon>
        <taxon>Dikarya</taxon>
        <taxon>Ascomycota</taxon>
        <taxon>Pezizomycotina</taxon>
        <taxon>Dothideomycetes</taxon>
        <taxon>Pleosporomycetidae</taxon>
        <taxon>Pleosporales</taxon>
        <taxon>Pleosporineae</taxon>
        <taxon>Phaeosphaeriaceae</taxon>
        <taxon>Ampelomyces</taxon>
    </lineage>
</organism>
<feature type="region of interest" description="Disordered" evidence="1">
    <location>
        <begin position="17"/>
        <end position="63"/>
    </location>
</feature>
<dbReference type="Proteomes" id="UP000800096">
    <property type="component" value="Unassembled WGS sequence"/>
</dbReference>
<feature type="compositionally biased region" description="Basic and acidic residues" evidence="1">
    <location>
        <begin position="45"/>
        <end position="62"/>
    </location>
</feature>
<dbReference type="EMBL" id="ML979137">
    <property type="protein sequence ID" value="KAF1914860.1"/>
    <property type="molecule type" value="Genomic_DNA"/>
</dbReference>
<reference evidence="2" key="1">
    <citation type="journal article" date="2020" name="Stud. Mycol.">
        <title>101 Dothideomycetes genomes: a test case for predicting lifestyles and emergence of pathogens.</title>
        <authorList>
            <person name="Haridas S."/>
            <person name="Albert R."/>
            <person name="Binder M."/>
            <person name="Bloem J."/>
            <person name="Labutti K."/>
            <person name="Salamov A."/>
            <person name="Andreopoulos B."/>
            <person name="Baker S."/>
            <person name="Barry K."/>
            <person name="Bills G."/>
            <person name="Bluhm B."/>
            <person name="Cannon C."/>
            <person name="Castanera R."/>
            <person name="Culley D."/>
            <person name="Daum C."/>
            <person name="Ezra D."/>
            <person name="Gonzalez J."/>
            <person name="Henrissat B."/>
            <person name="Kuo A."/>
            <person name="Liang C."/>
            <person name="Lipzen A."/>
            <person name="Lutzoni F."/>
            <person name="Magnuson J."/>
            <person name="Mondo S."/>
            <person name="Nolan M."/>
            <person name="Ohm R."/>
            <person name="Pangilinan J."/>
            <person name="Park H.-J."/>
            <person name="Ramirez L."/>
            <person name="Alfaro M."/>
            <person name="Sun H."/>
            <person name="Tritt A."/>
            <person name="Yoshinaga Y."/>
            <person name="Zwiers L.-H."/>
            <person name="Turgeon B."/>
            <person name="Goodwin S."/>
            <person name="Spatafora J."/>
            <person name="Crous P."/>
            <person name="Grigoriev I."/>
        </authorList>
    </citation>
    <scope>NUCLEOTIDE SEQUENCE</scope>
    <source>
        <strain evidence="2">HMLAC05119</strain>
    </source>
</reference>
<proteinExistence type="predicted"/>
<protein>
    <submittedName>
        <fullName evidence="2">Uncharacterized protein</fullName>
    </submittedName>
</protein>